<sequence length="240" mass="27767">MLSFMMVLRRWMERYPSIKALALKDPVRGQVAVLVVQAKCTGREVLEKKSQIILTNVECVEEVFRAHDRVVHAKQSFDVSGTKYTATDLKKPTSTHKEQEKSHVSSRESEESIDNEISIDDKEVKRPEGQRGHMRESKVPFLTPRVISEDSMLLSKRETMDLPPEKQKAINDDKNFLSMVIRKSVDDLDVHTLKRGQYLMVVTKIKELVLNKNLDEGKIKKRVSNYICYKHKEEKKTRLG</sequence>
<organism evidence="2 3">
    <name type="scientific">Mizuhopecten yessoensis</name>
    <name type="common">Japanese scallop</name>
    <name type="synonym">Patinopecten yessoensis</name>
    <dbReference type="NCBI Taxonomy" id="6573"/>
    <lineage>
        <taxon>Eukaryota</taxon>
        <taxon>Metazoa</taxon>
        <taxon>Spiralia</taxon>
        <taxon>Lophotrochozoa</taxon>
        <taxon>Mollusca</taxon>
        <taxon>Bivalvia</taxon>
        <taxon>Autobranchia</taxon>
        <taxon>Pteriomorphia</taxon>
        <taxon>Pectinida</taxon>
        <taxon>Pectinoidea</taxon>
        <taxon>Pectinidae</taxon>
        <taxon>Mizuhopecten</taxon>
    </lineage>
</organism>
<comment type="caution">
    <text evidence="2">The sequence shown here is derived from an EMBL/GenBank/DDBJ whole genome shotgun (WGS) entry which is preliminary data.</text>
</comment>
<dbReference type="AlphaFoldDB" id="A0A210PI22"/>
<gene>
    <name evidence="2" type="ORF">KP79_PYT10966</name>
</gene>
<dbReference type="Proteomes" id="UP000242188">
    <property type="component" value="Unassembled WGS sequence"/>
</dbReference>
<evidence type="ECO:0000313" key="2">
    <source>
        <dbReference type="EMBL" id="OWF36123.1"/>
    </source>
</evidence>
<dbReference type="EMBL" id="NEDP02076673">
    <property type="protein sequence ID" value="OWF36123.1"/>
    <property type="molecule type" value="Genomic_DNA"/>
</dbReference>
<feature type="compositionally biased region" description="Basic and acidic residues" evidence="1">
    <location>
        <begin position="119"/>
        <end position="137"/>
    </location>
</feature>
<name>A0A210PI22_MIZYE</name>
<keyword evidence="3" id="KW-1185">Reference proteome</keyword>
<evidence type="ECO:0000256" key="1">
    <source>
        <dbReference type="SAM" id="MobiDB-lite"/>
    </source>
</evidence>
<proteinExistence type="predicted"/>
<feature type="region of interest" description="Disordered" evidence="1">
    <location>
        <begin position="88"/>
        <end position="137"/>
    </location>
</feature>
<protein>
    <submittedName>
        <fullName evidence="2">Uncharacterized protein</fullName>
    </submittedName>
</protein>
<evidence type="ECO:0000313" key="3">
    <source>
        <dbReference type="Proteomes" id="UP000242188"/>
    </source>
</evidence>
<reference evidence="2 3" key="1">
    <citation type="journal article" date="2017" name="Nat. Ecol. Evol.">
        <title>Scallop genome provides insights into evolution of bilaterian karyotype and development.</title>
        <authorList>
            <person name="Wang S."/>
            <person name="Zhang J."/>
            <person name="Jiao W."/>
            <person name="Li J."/>
            <person name="Xun X."/>
            <person name="Sun Y."/>
            <person name="Guo X."/>
            <person name="Huan P."/>
            <person name="Dong B."/>
            <person name="Zhang L."/>
            <person name="Hu X."/>
            <person name="Sun X."/>
            <person name="Wang J."/>
            <person name="Zhao C."/>
            <person name="Wang Y."/>
            <person name="Wang D."/>
            <person name="Huang X."/>
            <person name="Wang R."/>
            <person name="Lv J."/>
            <person name="Li Y."/>
            <person name="Zhang Z."/>
            <person name="Liu B."/>
            <person name="Lu W."/>
            <person name="Hui Y."/>
            <person name="Liang J."/>
            <person name="Zhou Z."/>
            <person name="Hou R."/>
            <person name="Li X."/>
            <person name="Liu Y."/>
            <person name="Li H."/>
            <person name="Ning X."/>
            <person name="Lin Y."/>
            <person name="Zhao L."/>
            <person name="Xing Q."/>
            <person name="Dou J."/>
            <person name="Li Y."/>
            <person name="Mao J."/>
            <person name="Guo H."/>
            <person name="Dou H."/>
            <person name="Li T."/>
            <person name="Mu C."/>
            <person name="Jiang W."/>
            <person name="Fu Q."/>
            <person name="Fu X."/>
            <person name="Miao Y."/>
            <person name="Liu J."/>
            <person name="Yu Q."/>
            <person name="Li R."/>
            <person name="Liao H."/>
            <person name="Li X."/>
            <person name="Kong Y."/>
            <person name="Jiang Z."/>
            <person name="Chourrout D."/>
            <person name="Li R."/>
            <person name="Bao Z."/>
        </authorList>
    </citation>
    <scope>NUCLEOTIDE SEQUENCE [LARGE SCALE GENOMIC DNA]</scope>
    <source>
        <strain evidence="2 3">PY_sf001</strain>
    </source>
</reference>
<dbReference type="OrthoDB" id="9970574at2759"/>
<feature type="compositionally biased region" description="Basic and acidic residues" evidence="1">
    <location>
        <begin position="88"/>
        <end position="110"/>
    </location>
</feature>
<accession>A0A210PI22</accession>